<dbReference type="Pfam" id="PF18165">
    <property type="entry name" value="pP_pnuc_1"/>
    <property type="match status" value="1"/>
</dbReference>
<keyword evidence="1" id="KW-0175">Coiled coil</keyword>
<dbReference type="AlphaFoldDB" id="A0A136Q006"/>
<evidence type="ECO:0000256" key="1">
    <source>
        <dbReference type="SAM" id="Coils"/>
    </source>
</evidence>
<protein>
    <recommendedName>
        <fullName evidence="2">Predicted pPIWI-associating nuclease domain-containing protein</fullName>
    </recommendedName>
</protein>
<dbReference type="OrthoDB" id="1493084at2"/>
<proteinExistence type="predicted"/>
<evidence type="ECO:0000313" key="4">
    <source>
        <dbReference type="Proteomes" id="UP000070620"/>
    </source>
</evidence>
<feature type="domain" description="Predicted pPIWI-associating nuclease" evidence="2">
    <location>
        <begin position="138"/>
        <end position="271"/>
    </location>
</feature>
<dbReference type="EMBL" id="LRQV01000002">
    <property type="protein sequence ID" value="KXK63786.1"/>
    <property type="molecule type" value="Genomic_DNA"/>
</dbReference>
<gene>
    <name evidence="3" type="ORF">AWW66_00965</name>
</gene>
<feature type="coiled-coil region" evidence="1">
    <location>
        <begin position="13"/>
        <end position="62"/>
    </location>
</feature>
<dbReference type="RefSeq" id="WP_083978115.1">
    <property type="nucleotide sequence ID" value="NZ_JBIUBN010000003.1"/>
</dbReference>
<keyword evidence="4" id="KW-1185">Reference proteome</keyword>
<evidence type="ECO:0000259" key="2">
    <source>
        <dbReference type="Pfam" id="PF18165"/>
    </source>
</evidence>
<reference evidence="3 4" key="1">
    <citation type="submission" date="2016-01" db="EMBL/GenBank/DDBJ databases">
        <title>Whole genome sequence and analysis of Micromonospora rosaria DSM 803, which can produce antibacterial substance rosamicin.</title>
        <authorList>
            <person name="Yang H."/>
            <person name="He X."/>
            <person name="Zhu D."/>
        </authorList>
    </citation>
    <scope>NUCLEOTIDE SEQUENCE [LARGE SCALE GENOMIC DNA]</scope>
    <source>
        <strain evidence="3 4">DSM 803</strain>
    </source>
</reference>
<name>A0A136Q006_9ACTN</name>
<sequence>MIDDENRRRKKAVDDYNRQVRAHNRELQRVVDKHNREVRAHNARVRSNRQRLATEIARLNRQRSATRYVTVQTSAIALHTAYALVDEQSEQWNERGQELADLAEAETANSAQVVNTLLGESDADAEGIEETSLTDELSALSADLHSRWEGARFAINPRNPDAARHFCTSAREVIVELLNLAAPDAAVLGAKPDCKRGPDGVQVARREKINYLLDRNGASYEALGDFVETNVNDVMNLFSQFNKGTHGAAGRFDIPTLRTIKHRVEDSIRFLSSLVRGVQLSSGDVG</sequence>
<comment type="caution">
    <text evidence="3">The sequence shown here is derived from an EMBL/GenBank/DDBJ whole genome shotgun (WGS) entry which is preliminary data.</text>
</comment>
<organism evidence="3 4">
    <name type="scientific">Micromonospora rosaria</name>
    <dbReference type="NCBI Taxonomy" id="47874"/>
    <lineage>
        <taxon>Bacteria</taxon>
        <taxon>Bacillati</taxon>
        <taxon>Actinomycetota</taxon>
        <taxon>Actinomycetes</taxon>
        <taxon>Micromonosporales</taxon>
        <taxon>Micromonosporaceae</taxon>
        <taxon>Micromonospora</taxon>
    </lineage>
</organism>
<evidence type="ECO:0000313" key="3">
    <source>
        <dbReference type="EMBL" id="KXK63786.1"/>
    </source>
</evidence>
<dbReference type="InterPro" id="IPR040556">
    <property type="entry name" value="pP_pnuc_1"/>
</dbReference>
<accession>A0A136Q006</accession>
<dbReference type="Proteomes" id="UP000070620">
    <property type="component" value="Unassembled WGS sequence"/>
</dbReference>